<dbReference type="EMBL" id="SDMQ01000009">
    <property type="protein sequence ID" value="TBT83946.1"/>
    <property type="molecule type" value="Genomic_DNA"/>
</dbReference>
<protein>
    <recommendedName>
        <fullName evidence="4">Adhesin domain-containing protein</fullName>
    </recommendedName>
</protein>
<dbReference type="OrthoDB" id="5175422at2"/>
<evidence type="ECO:0000313" key="3">
    <source>
        <dbReference type="Proteomes" id="UP000292373"/>
    </source>
</evidence>
<evidence type="ECO:0000256" key="1">
    <source>
        <dbReference type="SAM" id="MobiDB-lite"/>
    </source>
</evidence>
<reference evidence="2 3" key="1">
    <citation type="submission" date="2019-01" db="EMBL/GenBank/DDBJ databases">
        <title>Lactibacter flavus gen. nov., sp. nov., a novel bacterium of the family Propionibacteriaceae isolated from raw milk and dairy products.</title>
        <authorList>
            <person name="Huptas C."/>
            <person name="Wenning M."/>
            <person name="Breitenwieser F."/>
            <person name="Doll E."/>
            <person name="Von Neubeck M."/>
            <person name="Busse H.-J."/>
            <person name="Scherer S."/>
        </authorList>
    </citation>
    <scope>NUCLEOTIDE SEQUENCE [LARGE SCALE GENOMIC DNA]</scope>
    <source>
        <strain evidence="2 3">KCTC 33808</strain>
    </source>
</reference>
<name>A0A4Q9KEG9_9ACTN</name>
<proteinExistence type="predicted"/>
<dbReference type="AlphaFoldDB" id="A0A4Q9KEG9"/>
<comment type="caution">
    <text evidence="2">The sequence shown here is derived from an EMBL/GenBank/DDBJ whole genome shotgun (WGS) entry which is preliminary data.</text>
</comment>
<evidence type="ECO:0008006" key="4">
    <source>
        <dbReference type="Google" id="ProtNLM"/>
    </source>
</evidence>
<dbReference type="RefSeq" id="WP_131168386.1">
    <property type="nucleotide sequence ID" value="NZ_SDMQ01000009.1"/>
</dbReference>
<sequence>MSDPDLTKILADLAAGTIDAAEAARRIEAARAGAAAGEPDPVGEPDGPTGVKGTDRVTIRALGRRVTIVGDPAVATASVTGEHVLRRQGEVLEISADGEVGPKLEGFSVLNPPKSLDDLRGLTFARGLTVRVNPAIEVDVELTAGSLAVTGVPFLGRVRVTAGGADIKGVRRIADALVQAGSGSVEGPINVGRSRVKIESGALTVTLAPRASVTVRSSTQLGRVVWPDDGGAPDEVVFGNGIARLDLEVVMGSATVKRADA</sequence>
<accession>A0A4Q9KEG9</accession>
<feature type="compositionally biased region" description="Low complexity" evidence="1">
    <location>
        <begin position="31"/>
        <end position="51"/>
    </location>
</feature>
<gene>
    <name evidence="2" type="ORF">ET989_09735</name>
</gene>
<keyword evidence="3" id="KW-1185">Reference proteome</keyword>
<feature type="region of interest" description="Disordered" evidence="1">
    <location>
        <begin position="31"/>
        <end position="54"/>
    </location>
</feature>
<dbReference type="Proteomes" id="UP000292373">
    <property type="component" value="Unassembled WGS sequence"/>
</dbReference>
<evidence type="ECO:0000313" key="2">
    <source>
        <dbReference type="EMBL" id="TBT83946.1"/>
    </source>
</evidence>
<organism evidence="2 3">
    <name type="scientific">Propioniciclava sinopodophylli</name>
    <dbReference type="NCBI Taxonomy" id="1837344"/>
    <lineage>
        <taxon>Bacteria</taxon>
        <taxon>Bacillati</taxon>
        <taxon>Actinomycetota</taxon>
        <taxon>Actinomycetes</taxon>
        <taxon>Propionibacteriales</taxon>
        <taxon>Propionibacteriaceae</taxon>
        <taxon>Propioniciclava</taxon>
    </lineage>
</organism>